<dbReference type="Pfam" id="PF02321">
    <property type="entry name" value="OEP"/>
    <property type="match status" value="1"/>
</dbReference>
<organism evidence="8 9">
    <name type="scientific">Silvanigrella paludirubra</name>
    <dbReference type="NCBI Taxonomy" id="2499159"/>
    <lineage>
        <taxon>Bacteria</taxon>
        <taxon>Pseudomonadati</taxon>
        <taxon>Bdellovibrionota</taxon>
        <taxon>Oligoflexia</taxon>
        <taxon>Silvanigrellales</taxon>
        <taxon>Silvanigrellaceae</taxon>
        <taxon>Silvanigrella</taxon>
    </lineage>
</organism>
<evidence type="ECO:0000256" key="1">
    <source>
        <dbReference type="ARBA" id="ARBA00004442"/>
    </source>
</evidence>
<name>A0A6N6VW99_9BACT</name>
<evidence type="ECO:0008006" key="10">
    <source>
        <dbReference type="Google" id="ProtNLM"/>
    </source>
</evidence>
<comment type="caution">
    <text evidence="8">The sequence shown here is derived from an EMBL/GenBank/DDBJ whole genome shotgun (WGS) entry which is preliminary data.</text>
</comment>
<dbReference type="GO" id="GO:0015288">
    <property type="term" value="F:porin activity"/>
    <property type="evidence" value="ECO:0007669"/>
    <property type="project" value="TreeGrafter"/>
</dbReference>
<comment type="subcellular location">
    <subcellularLocation>
        <location evidence="1">Cell outer membrane</location>
    </subcellularLocation>
</comment>
<dbReference type="PANTHER" id="PTHR30026:SF20">
    <property type="entry name" value="OUTER MEMBRANE PROTEIN TOLC"/>
    <property type="match status" value="1"/>
</dbReference>
<keyword evidence="4" id="KW-1134">Transmembrane beta strand</keyword>
<keyword evidence="3" id="KW-0813">Transport</keyword>
<dbReference type="Gene3D" id="1.20.1600.10">
    <property type="entry name" value="Outer membrane efflux proteins (OEP)"/>
    <property type="match status" value="1"/>
</dbReference>
<comment type="similarity">
    <text evidence="2">Belongs to the outer membrane factor (OMF) (TC 1.B.17) family.</text>
</comment>
<keyword evidence="7" id="KW-0998">Cell outer membrane</keyword>
<sequence length="453" mass="50815">MCPIKKLAYLFLTFNINSYAQELNSNKIILSLDLEKAMDIAEKNSSEVKLTNTELQNFNSLHTLSFFKLGPSLSAQASTNWYPNQNSNYNSSSPDRKADASISLEQPITGLWQNAYKVSELSSKTDSASFDLKGAKIKARTEGAQTFINTQQAYNDLEIKKAAFEYSTLLYKETSILFETGDETKDKIDLLLSQANAAKSEIAYENAKNEFQNKVADLKKALNLNEYVSIQIKNEDKSNWEKQENKIPELNTLLNQGQKNRSEIKSLDSKIKATNSNIAYQNFNFLPTASIVSSYSNSESFGNNSNTIDPNTGTFSSGNDLSFGLKLSWTIWDSGISLSNRIESLNELEKNKINKDKKLIDITNEVINAFNNLKTSILILPQSKLAAEVLEQAYKLSKIKYKTGNLTASELIKTQNEFINSKIELSKLRSDIDNNWIKLQAAIGKNPISSDKR</sequence>
<dbReference type="SUPFAM" id="SSF56954">
    <property type="entry name" value="Outer membrane efflux proteins (OEP)"/>
    <property type="match status" value="1"/>
</dbReference>
<evidence type="ECO:0000256" key="5">
    <source>
        <dbReference type="ARBA" id="ARBA00022692"/>
    </source>
</evidence>
<keyword evidence="6" id="KW-0472">Membrane</keyword>
<dbReference type="AlphaFoldDB" id="A0A6N6VW99"/>
<dbReference type="GO" id="GO:1990281">
    <property type="term" value="C:efflux pump complex"/>
    <property type="evidence" value="ECO:0007669"/>
    <property type="project" value="TreeGrafter"/>
</dbReference>
<protein>
    <recommendedName>
        <fullName evidence="10">TolC family protein</fullName>
    </recommendedName>
</protein>
<keyword evidence="9" id="KW-1185">Reference proteome</keyword>
<evidence type="ECO:0000256" key="6">
    <source>
        <dbReference type="ARBA" id="ARBA00023136"/>
    </source>
</evidence>
<dbReference type="EMBL" id="WFLM01000003">
    <property type="protein sequence ID" value="KAB8038979.1"/>
    <property type="molecule type" value="Genomic_DNA"/>
</dbReference>
<dbReference type="RefSeq" id="WP_153420376.1">
    <property type="nucleotide sequence ID" value="NZ_WFLM01000003.1"/>
</dbReference>
<dbReference type="InterPro" id="IPR051906">
    <property type="entry name" value="TolC-like"/>
</dbReference>
<evidence type="ECO:0000256" key="4">
    <source>
        <dbReference type="ARBA" id="ARBA00022452"/>
    </source>
</evidence>
<keyword evidence="5" id="KW-0812">Transmembrane</keyword>
<evidence type="ECO:0000256" key="3">
    <source>
        <dbReference type="ARBA" id="ARBA00022448"/>
    </source>
</evidence>
<dbReference type="InterPro" id="IPR003423">
    <property type="entry name" value="OMP_efflux"/>
</dbReference>
<dbReference type="GO" id="GO:0009279">
    <property type="term" value="C:cell outer membrane"/>
    <property type="evidence" value="ECO:0007669"/>
    <property type="project" value="UniProtKB-SubCell"/>
</dbReference>
<dbReference type="PANTHER" id="PTHR30026">
    <property type="entry name" value="OUTER MEMBRANE PROTEIN TOLC"/>
    <property type="match status" value="1"/>
</dbReference>
<evidence type="ECO:0000256" key="7">
    <source>
        <dbReference type="ARBA" id="ARBA00023237"/>
    </source>
</evidence>
<dbReference type="OrthoDB" id="9342650at2"/>
<evidence type="ECO:0000313" key="8">
    <source>
        <dbReference type="EMBL" id="KAB8038979.1"/>
    </source>
</evidence>
<dbReference type="GO" id="GO:0015562">
    <property type="term" value="F:efflux transmembrane transporter activity"/>
    <property type="evidence" value="ECO:0007669"/>
    <property type="project" value="InterPro"/>
</dbReference>
<dbReference type="Proteomes" id="UP000437748">
    <property type="component" value="Unassembled WGS sequence"/>
</dbReference>
<evidence type="ECO:0000256" key="2">
    <source>
        <dbReference type="ARBA" id="ARBA00007613"/>
    </source>
</evidence>
<accession>A0A6N6VW99</accession>
<proteinExistence type="inferred from homology"/>
<gene>
    <name evidence="8" type="ORF">GCL60_08965</name>
</gene>
<reference evidence="8 9" key="1">
    <citation type="submission" date="2019-10" db="EMBL/GenBank/DDBJ databases">
        <title>New species of Slilvanegrellaceae.</title>
        <authorList>
            <person name="Pitt A."/>
            <person name="Hahn M.W."/>
        </authorList>
    </citation>
    <scope>NUCLEOTIDE SEQUENCE [LARGE SCALE GENOMIC DNA]</scope>
    <source>
        <strain evidence="8 9">SP-Ram-0.45-NSY-1</strain>
    </source>
</reference>
<evidence type="ECO:0000313" key="9">
    <source>
        <dbReference type="Proteomes" id="UP000437748"/>
    </source>
</evidence>